<dbReference type="InterPro" id="IPR050172">
    <property type="entry name" value="SsuD_RutA_monooxygenase"/>
</dbReference>
<dbReference type="EMBL" id="CP073720">
    <property type="protein sequence ID" value="UWP79877.1"/>
    <property type="molecule type" value="Genomic_DNA"/>
</dbReference>
<dbReference type="RefSeq" id="WP_259857635.1">
    <property type="nucleotide sequence ID" value="NZ_BAAAST010000001.1"/>
</dbReference>
<evidence type="ECO:0000256" key="2">
    <source>
        <dbReference type="ARBA" id="ARBA00022643"/>
    </source>
</evidence>
<evidence type="ECO:0000256" key="1">
    <source>
        <dbReference type="ARBA" id="ARBA00022630"/>
    </source>
</evidence>
<keyword evidence="2" id="KW-0288">FMN</keyword>
<dbReference type="PANTHER" id="PTHR42847:SF4">
    <property type="entry name" value="ALKANESULFONATE MONOOXYGENASE-RELATED"/>
    <property type="match status" value="1"/>
</dbReference>
<keyword evidence="4" id="KW-0503">Monooxygenase</keyword>
<gene>
    <name evidence="6" type="ORF">Dfulv_32555</name>
</gene>
<sequence length="377" mass="40891">MPIHLHWYLPTNGDNRDIVGSGDGSQKTLAAVRSGFRPPSIEYLGGIARAAEQLGFEAVLTPTGTWCEDAWITTAALAGVTTRLKFLVAFRPGLISPTLAAHQAATFQRISGGRLLLNVVTGGDSAEQRRFGDHLDHDQRYARTEEFLTVLRGVSDAAEPFDFHGAHFDIEQASIPFAPYAPPAIFFGGASPAAEAVAARTVDTYLAWGETPAQIAERLARMRKLAEEAGRTLSFGIRFHVLSRDTSAQAWAEADRLLERIDSSRIEQTQRTLAASESVGQRRMLALHGGDRRNLEIYPNVWAGYGLVRGGAGTAIVGSHEEVADRIAEYHDLGIDHFILSGQPHLEEAYYFAEGAAAELRSRGLVAPHPNRNGAAA</sequence>
<evidence type="ECO:0000256" key="3">
    <source>
        <dbReference type="ARBA" id="ARBA00023002"/>
    </source>
</evidence>
<feature type="domain" description="Luciferase-like" evidence="5">
    <location>
        <begin position="35"/>
        <end position="337"/>
    </location>
</feature>
<reference evidence="6" key="1">
    <citation type="submission" date="2021-04" db="EMBL/GenBank/DDBJ databases">
        <authorList>
            <person name="Hartkoorn R.C."/>
            <person name="Beaudoing E."/>
            <person name="Hot D."/>
        </authorList>
    </citation>
    <scope>NUCLEOTIDE SEQUENCE</scope>
    <source>
        <strain evidence="6">NRRL B-16292</strain>
    </source>
</reference>
<dbReference type="PANTHER" id="PTHR42847">
    <property type="entry name" value="ALKANESULFONATE MONOOXYGENASE"/>
    <property type="match status" value="1"/>
</dbReference>
<evidence type="ECO:0000259" key="5">
    <source>
        <dbReference type="Pfam" id="PF00296"/>
    </source>
</evidence>
<dbReference type="InterPro" id="IPR036661">
    <property type="entry name" value="Luciferase-like_sf"/>
</dbReference>
<organism evidence="6 7">
    <name type="scientific">Dactylosporangium fulvum</name>
    <dbReference type="NCBI Taxonomy" id="53359"/>
    <lineage>
        <taxon>Bacteria</taxon>
        <taxon>Bacillati</taxon>
        <taxon>Actinomycetota</taxon>
        <taxon>Actinomycetes</taxon>
        <taxon>Micromonosporales</taxon>
        <taxon>Micromonosporaceae</taxon>
        <taxon>Dactylosporangium</taxon>
    </lineage>
</organism>
<evidence type="ECO:0000313" key="7">
    <source>
        <dbReference type="Proteomes" id="UP001059617"/>
    </source>
</evidence>
<dbReference type="Gene3D" id="3.20.20.30">
    <property type="entry name" value="Luciferase-like domain"/>
    <property type="match status" value="1"/>
</dbReference>
<dbReference type="Pfam" id="PF00296">
    <property type="entry name" value="Bac_luciferase"/>
    <property type="match status" value="1"/>
</dbReference>
<accession>A0ABY5VQ25</accession>
<evidence type="ECO:0000313" key="6">
    <source>
        <dbReference type="EMBL" id="UWP79877.1"/>
    </source>
</evidence>
<evidence type="ECO:0000256" key="4">
    <source>
        <dbReference type="ARBA" id="ARBA00023033"/>
    </source>
</evidence>
<protein>
    <submittedName>
        <fullName evidence="6">LLM class flavin-dependent oxidoreductase</fullName>
    </submittedName>
</protein>
<name>A0ABY5VQ25_9ACTN</name>
<keyword evidence="7" id="KW-1185">Reference proteome</keyword>
<proteinExistence type="predicted"/>
<reference evidence="6" key="2">
    <citation type="submission" date="2022-09" db="EMBL/GenBank/DDBJ databases">
        <title>Biosynthetic gene clusters of Dactylosporangioum fulvum.</title>
        <authorList>
            <person name="Caradec T."/>
        </authorList>
    </citation>
    <scope>NUCLEOTIDE SEQUENCE</scope>
    <source>
        <strain evidence="6">NRRL B-16292</strain>
    </source>
</reference>
<dbReference type="Proteomes" id="UP001059617">
    <property type="component" value="Chromosome"/>
</dbReference>
<dbReference type="CDD" id="cd01094">
    <property type="entry name" value="Alkanesulfonate_monoxygenase"/>
    <property type="match status" value="1"/>
</dbReference>
<keyword evidence="3" id="KW-0560">Oxidoreductase</keyword>
<dbReference type="SUPFAM" id="SSF51679">
    <property type="entry name" value="Bacterial luciferase-like"/>
    <property type="match status" value="1"/>
</dbReference>
<keyword evidence="1" id="KW-0285">Flavoprotein</keyword>
<dbReference type="InterPro" id="IPR011251">
    <property type="entry name" value="Luciferase-like_dom"/>
</dbReference>